<dbReference type="EMBL" id="BTRK01000006">
    <property type="protein sequence ID" value="GMR59305.1"/>
    <property type="molecule type" value="Genomic_DNA"/>
</dbReference>
<dbReference type="AlphaFoldDB" id="A0AAN5DBV0"/>
<evidence type="ECO:0000313" key="1">
    <source>
        <dbReference type="EMBL" id="GMR59305.1"/>
    </source>
</evidence>
<name>A0AAN5DBV0_9BILA</name>
<accession>A0AAN5DBV0</accession>
<dbReference type="Proteomes" id="UP001328107">
    <property type="component" value="Unassembled WGS sequence"/>
</dbReference>
<feature type="non-terminal residue" evidence="1">
    <location>
        <position position="63"/>
    </location>
</feature>
<evidence type="ECO:0000313" key="2">
    <source>
        <dbReference type="Proteomes" id="UP001328107"/>
    </source>
</evidence>
<protein>
    <submittedName>
        <fullName evidence="1">Uncharacterized protein</fullName>
    </submittedName>
</protein>
<keyword evidence="2" id="KW-1185">Reference proteome</keyword>
<gene>
    <name evidence="1" type="ORF">PMAYCL1PPCAC_29500</name>
</gene>
<organism evidence="1 2">
    <name type="scientific">Pristionchus mayeri</name>
    <dbReference type="NCBI Taxonomy" id="1317129"/>
    <lineage>
        <taxon>Eukaryota</taxon>
        <taxon>Metazoa</taxon>
        <taxon>Ecdysozoa</taxon>
        <taxon>Nematoda</taxon>
        <taxon>Chromadorea</taxon>
        <taxon>Rhabditida</taxon>
        <taxon>Rhabditina</taxon>
        <taxon>Diplogasteromorpha</taxon>
        <taxon>Diplogasteroidea</taxon>
        <taxon>Neodiplogasteridae</taxon>
        <taxon>Pristionchus</taxon>
    </lineage>
</organism>
<sequence length="63" mass="7263">ALVIFTNLSSRELSHVYWNNEVDDFKTLLMCLAVSALLCLMLRRKVTDSPDIFCIYLNDLVPK</sequence>
<feature type="non-terminal residue" evidence="1">
    <location>
        <position position="1"/>
    </location>
</feature>
<reference evidence="2" key="1">
    <citation type="submission" date="2022-10" db="EMBL/GenBank/DDBJ databases">
        <title>Genome assembly of Pristionchus species.</title>
        <authorList>
            <person name="Yoshida K."/>
            <person name="Sommer R.J."/>
        </authorList>
    </citation>
    <scope>NUCLEOTIDE SEQUENCE [LARGE SCALE GENOMIC DNA]</scope>
    <source>
        <strain evidence="2">RS5460</strain>
    </source>
</reference>
<comment type="caution">
    <text evidence="1">The sequence shown here is derived from an EMBL/GenBank/DDBJ whole genome shotgun (WGS) entry which is preliminary data.</text>
</comment>
<proteinExistence type="predicted"/>